<feature type="region of interest" description="Disordered" evidence="1">
    <location>
        <begin position="126"/>
        <end position="163"/>
    </location>
</feature>
<feature type="compositionally biased region" description="Basic residues" evidence="1">
    <location>
        <begin position="128"/>
        <end position="137"/>
    </location>
</feature>
<evidence type="ECO:0000313" key="2">
    <source>
        <dbReference type="EMBL" id="KCW52835.1"/>
    </source>
</evidence>
<dbReference type="EMBL" id="KK198762">
    <property type="protein sequence ID" value="KCW52835.1"/>
    <property type="molecule type" value="Genomic_DNA"/>
</dbReference>
<protein>
    <submittedName>
        <fullName evidence="2">Uncharacterized protein</fullName>
    </submittedName>
</protein>
<dbReference type="InParanoid" id="A0A059AHH3"/>
<dbReference type="Gramene" id="KCW52835">
    <property type="protein sequence ID" value="KCW52835"/>
    <property type="gene ID" value="EUGRSUZ_J02165"/>
</dbReference>
<organism evidence="2">
    <name type="scientific">Eucalyptus grandis</name>
    <name type="common">Flooded gum</name>
    <dbReference type="NCBI Taxonomy" id="71139"/>
    <lineage>
        <taxon>Eukaryota</taxon>
        <taxon>Viridiplantae</taxon>
        <taxon>Streptophyta</taxon>
        <taxon>Embryophyta</taxon>
        <taxon>Tracheophyta</taxon>
        <taxon>Spermatophyta</taxon>
        <taxon>Magnoliopsida</taxon>
        <taxon>eudicotyledons</taxon>
        <taxon>Gunneridae</taxon>
        <taxon>Pentapetalae</taxon>
        <taxon>rosids</taxon>
        <taxon>malvids</taxon>
        <taxon>Myrtales</taxon>
        <taxon>Myrtaceae</taxon>
        <taxon>Myrtoideae</taxon>
        <taxon>Eucalypteae</taxon>
        <taxon>Eucalyptus</taxon>
    </lineage>
</organism>
<gene>
    <name evidence="2" type="ORF">EUGRSUZ_J02165</name>
</gene>
<sequence>MDPASLEEQTTRPMISKRHKFPINIKPFMNIEYLTATTTTTTTVKQFPLRREFRGKLQHLHQLTKPIALPKHGISQRARRNHSRRRSKHKPRRTQIPTIRPADSIRNLPIHRNLDEDLGMRRADLNSNRHKHGHGRARIQVEQRSKCGASNRGSANRRSDLEG</sequence>
<name>A0A059AHH3_EUCGR</name>
<proteinExistence type="predicted"/>
<reference evidence="2" key="1">
    <citation type="submission" date="2013-07" db="EMBL/GenBank/DDBJ databases">
        <title>The genome of Eucalyptus grandis.</title>
        <authorList>
            <person name="Schmutz J."/>
            <person name="Hayes R."/>
            <person name="Myburg A."/>
            <person name="Tuskan G."/>
            <person name="Grattapaglia D."/>
            <person name="Rokhsar D.S."/>
        </authorList>
    </citation>
    <scope>NUCLEOTIDE SEQUENCE</scope>
    <source>
        <tissue evidence="2">Leaf extractions</tissue>
    </source>
</reference>
<evidence type="ECO:0000256" key="1">
    <source>
        <dbReference type="SAM" id="MobiDB-lite"/>
    </source>
</evidence>
<feature type="compositionally biased region" description="Basic residues" evidence="1">
    <location>
        <begin position="77"/>
        <end position="93"/>
    </location>
</feature>
<accession>A0A059AHH3</accession>
<dbReference type="AlphaFoldDB" id="A0A059AHH3"/>
<feature type="region of interest" description="Disordered" evidence="1">
    <location>
        <begin position="69"/>
        <end position="94"/>
    </location>
</feature>